<dbReference type="PaxDb" id="3708-A0A078IXD1"/>
<keyword evidence="2" id="KW-1185">Reference proteome</keyword>
<accession>A0A078IXD1</accession>
<reference evidence="1 2" key="1">
    <citation type="journal article" date="2014" name="Science">
        <title>Plant genetics. Early allopolyploid evolution in the post-Neolithic Brassica napus oilseed genome.</title>
        <authorList>
            <person name="Chalhoub B."/>
            <person name="Denoeud F."/>
            <person name="Liu S."/>
            <person name="Parkin I.A."/>
            <person name="Tang H."/>
            <person name="Wang X."/>
            <person name="Chiquet J."/>
            <person name="Belcram H."/>
            <person name="Tong C."/>
            <person name="Samans B."/>
            <person name="Correa M."/>
            <person name="Da Silva C."/>
            <person name="Just J."/>
            <person name="Falentin C."/>
            <person name="Koh C.S."/>
            <person name="Le Clainche I."/>
            <person name="Bernard M."/>
            <person name="Bento P."/>
            <person name="Noel B."/>
            <person name="Labadie K."/>
            <person name="Alberti A."/>
            <person name="Charles M."/>
            <person name="Arnaud D."/>
            <person name="Guo H."/>
            <person name="Daviaud C."/>
            <person name="Alamery S."/>
            <person name="Jabbari K."/>
            <person name="Zhao M."/>
            <person name="Edger P.P."/>
            <person name="Chelaifa H."/>
            <person name="Tack D."/>
            <person name="Lassalle G."/>
            <person name="Mestiri I."/>
            <person name="Schnel N."/>
            <person name="Le Paslier M.C."/>
            <person name="Fan G."/>
            <person name="Renault V."/>
            <person name="Bayer P.E."/>
            <person name="Golicz A.A."/>
            <person name="Manoli S."/>
            <person name="Lee T.H."/>
            <person name="Thi V.H."/>
            <person name="Chalabi S."/>
            <person name="Hu Q."/>
            <person name="Fan C."/>
            <person name="Tollenaere R."/>
            <person name="Lu Y."/>
            <person name="Battail C."/>
            <person name="Shen J."/>
            <person name="Sidebottom C.H."/>
            <person name="Wang X."/>
            <person name="Canaguier A."/>
            <person name="Chauveau A."/>
            <person name="Berard A."/>
            <person name="Deniot G."/>
            <person name="Guan M."/>
            <person name="Liu Z."/>
            <person name="Sun F."/>
            <person name="Lim Y.P."/>
            <person name="Lyons E."/>
            <person name="Town C.D."/>
            <person name="Bancroft I."/>
            <person name="Wang X."/>
            <person name="Meng J."/>
            <person name="Ma J."/>
            <person name="Pires J.C."/>
            <person name="King G.J."/>
            <person name="Brunel D."/>
            <person name="Delourme R."/>
            <person name="Renard M."/>
            <person name="Aury J.M."/>
            <person name="Adams K.L."/>
            <person name="Batley J."/>
            <person name="Snowdon R.J."/>
            <person name="Tost J."/>
            <person name="Edwards D."/>
            <person name="Zhou Y."/>
            <person name="Hua W."/>
            <person name="Sharpe A.G."/>
            <person name="Paterson A.H."/>
            <person name="Guan C."/>
            <person name="Wincker P."/>
        </authorList>
    </citation>
    <scope>NUCLEOTIDE SEQUENCE [LARGE SCALE GENOMIC DNA]</scope>
    <source>
        <strain evidence="2">cv. Darmor-bzh</strain>
    </source>
</reference>
<dbReference type="EMBL" id="LK033226">
    <property type="protein sequence ID" value="CDY53678.1"/>
    <property type="molecule type" value="Genomic_DNA"/>
</dbReference>
<evidence type="ECO:0000313" key="2">
    <source>
        <dbReference type="Proteomes" id="UP000028999"/>
    </source>
</evidence>
<proteinExistence type="predicted"/>
<dbReference type="Gramene" id="CDY53678">
    <property type="protein sequence ID" value="CDY53678"/>
    <property type="gene ID" value="GSBRNA2T00011224001"/>
</dbReference>
<name>A0A078IXD1_BRANA</name>
<evidence type="ECO:0000313" key="1">
    <source>
        <dbReference type="EMBL" id="CDY53678.1"/>
    </source>
</evidence>
<dbReference type="Proteomes" id="UP000028999">
    <property type="component" value="Unassembled WGS sequence"/>
</dbReference>
<dbReference type="AlphaFoldDB" id="A0A078IXD1"/>
<protein>
    <submittedName>
        <fullName evidence="1">BnaC04g52280D protein</fullName>
    </submittedName>
</protein>
<sequence>MHIYMYVHIAMSRDYVRGRGLRDVWASDATLIVRAGVQRCLDLRCYLCGRLVQISSHTSRSNSPVTHPSYSFLVQDSDGPSYNLRERLNNQLNERKAGKNGLDLKDESCGLVGSEFHAEAVPDWSCALSIVREPEPQYFDEDFLHDFCISTLKSNSSEDFVSGEAVIDFVTEACSKSAFYLDVLELHGEQEIEKLGLFILENCSEAKNLITRLRDMLPCILLYLLFVVVIYK</sequence>
<organism evidence="1 2">
    <name type="scientific">Brassica napus</name>
    <name type="common">Rape</name>
    <dbReference type="NCBI Taxonomy" id="3708"/>
    <lineage>
        <taxon>Eukaryota</taxon>
        <taxon>Viridiplantae</taxon>
        <taxon>Streptophyta</taxon>
        <taxon>Embryophyta</taxon>
        <taxon>Tracheophyta</taxon>
        <taxon>Spermatophyta</taxon>
        <taxon>Magnoliopsida</taxon>
        <taxon>eudicotyledons</taxon>
        <taxon>Gunneridae</taxon>
        <taxon>Pentapetalae</taxon>
        <taxon>rosids</taxon>
        <taxon>malvids</taxon>
        <taxon>Brassicales</taxon>
        <taxon>Brassicaceae</taxon>
        <taxon>Brassiceae</taxon>
        <taxon>Brassica</taxon>
    </lineage>
</organism>
<gene>
    <name evidence="1" type="primary">BnaC04g52280D</name>
    <name evidence="1" type="ORF">GSBRNA2T00011224001</name>
</gene>